<dbReference type="PANTHER" id="PTHR41532:SF1">
    <property type="entry name" value="FIXS PROTEIN"/>
    <property type="match status" value="1"/>
</dbReference>
<dbReference type="EMBL" id="DRLI01000175">
    <property type="protein sequence ID" value="HHM02288.1"/>
    <property type="molecule type" value="Genomic_DNA"/>
</dbReference>
<organism evidence="2">
    <name type="scientific">Caldithrix abyssi</name>
    <dbReference type="NCBI Taxonomy" id="187145"/>
    <lineage>
        <taxon>Bacteria</taxon>
        <taxon>Pseudomonadati</taxon>
        <taxon>Calditrichota</taxon>
        <taxon>Calditrichia</taxon>
        <taxon>Calditrichales</taxon>
        <taxon>Calditrichaceae</taxon>
        <taxon>Caldithrix</taxon>
    </lineage>
</organism>
<dbReference type="AlphaFoldDB" id="A0A7V5VF27"/>
<protein>
    <submittedName>
        <fullName evidence="2">Cbb3-type cytochrome oxidase assembly protein CcoS</fullName>
    </submittedName>
</protein>
<accession>A0A7V5VF27</accession>
<reference evidence="2" key="1">
    <citation type="journal article" date="2020" name="mSystems">
        <title>Genome- and Community-Level Interaction Insights into Carbon Utilization and Element Cycling Functions of Hydrothermarchaeota in Hydrothermal Sediment.</title>
        <authorList>
            <person name="Zhou Z."/>
            <person name="Liu Y."/>
            <person name="Xu W."/>
            <person name="Pan J."/>
            <person name="Luo Z.H."/>
            <person name="Li M."/>
        </authorList>
    </citation>
    <scope>NUCLEOTIDE SEQUENCE [LARGE SCALE GENOMIC DNA]</scope>
    <source>
        <strain evidence="2">HyVt-460</strain>
    </source>
</reference>
<keyword evidence="1" id="KW-0812">Transmembrane</keyword>
<evidence type="ECO:0000256" key="1">
    <source>
        <dbReference type="SAM" id="Phobius"/>
    </source>
</evidence>
<gene>
    <name evidence="2" type="primary">ccoS</name>
    <name evidence="2" type="ORF">ENJ15_04690</name>
</gene>
<dbReference type="NCBIfam" id="TIGR00847">
    <property type="entry name" value="ccoS"/>
    <property type="match status" value="1"/>
</dbReference>
<comment type="caution">
    <text evidence="2">The sequence shown here is derived from an EMBL/GenBank/DDBJ whole genome shotgun (WGS) entry which is preliminary data.</text>
</comment>
<dbReference type="Pfam" id="PF03597">
    <property type="entry name" value="FixS"/>
    <property type="match status" value="1"/>
</dbReference>
<keyword evidence="1" id="KW-1133">Transmembrane helix</keyword>
<evidence type="ECO:0000313" key="2">
    <source>
        <dbReference type="EMBL" id="HHM02288.1"/>
    </source>
</evidence>
<dbReference type="PANTHER" id="PTHR41532">
    <property type="entry name" value="FIXS PROTEIN"/>
    <property type="match status" value="1"/>
</dbReference>
<name>A0A7V5VF27_CALAY</name>
<sequence>MEVIFILIAFSFLVALGFLWAFIRSVKQGQFDDPVTPAMRMLFDDAEKKTEKKTRTNHTKKEE</sequence>
<feature type="transmembrane region" description="Helical" evidence="1">
    <location>
        <begin position="6"/>
        <end position="23"/>
    </location>
</feature>
<keyword evidence="1" id="KW-0472">Membrane</keyword>
<dbReference type="Proteomes" id="UP000885771">
    <property type="component" value="Unassembled WGS sequence"/>
</dbReference>
<dbReference type="InterPro" id="IPR004714">
    <property type="entry name" value="Cyt_oxidase_maturation_cbb3"/>
</dbReference>
<proteinExistence type="predicted"/>